<dbReference type="PANTHER" id="PTHR13398:SF0">
    <property type="entry name" value="GDP-FUCOSE PROTEIN O-FUCOSYLTRANSFERASE 2"/>
    <property type="match status" value="1"/>
</dbReference>
<evidence type="ECO:0000256" key="5">
    <source>
        <dbReference type="ARBA" id="ARBA00022676"/>
    </source>
</evidence>
<evidence type="ECO:0000256" key="6">
    <source>
        <dbReference type="ARBA" id="ARBA00022679"/>
    </source>
</evidence>
<evidence type="ECO:0000256" key="4">
    <source>
        <dbReference type="ARBA" id="ARBA00012196"/>
    </source>
</evidence>
<dbReference type="InterPro" id="IPR019378">
    <property type="entry name" value="GDP-Fuc_O-FucTrfase"/>
</dbReference>
<dbReference type="GO" id="GO:0005783">
    <property type="term" value="C:endoplasmic reticulum"/>
    <property type="evidence" value="ECO:0007669"/>
    <property type="project" value="UniProtKB-SubCell"/>
</dbReference>
<dbReference type="GO" id="GO:0006004">
    <property type="term" value="P:fucose metabolic process"/>
    <property type="evidence" value="ECO:0007669"/>
    <property type="project" value="UniProtKB-KW"/>
</dbReference>
<organism evidence="20 21">
    <name type="scientific">Magallana gigas</name>
    <name type="common">Pacific oyster</name>
    <name type="synonym">Crassostrea gigas</name>
    <dbReference type="NCBI Taxonomy" id="29159"/>
    <lineage>
        <taxon>Eukaryota</taxon>
        <taxon>Metazoa</taxon>
        <taxon>Spiralia</taxon>
        <taxon>Lophotrochozoa</taxon>
        <taxon>Mollusca</taxon>
        <taxon>Bivalvia</taxon>
        <taxon>Autobranchia</taxon>
        <taxon>Pteriomorphia</taxon>
        <taxon>Ostreida</taxon>
        <taxon>Ostreoidea</taxon>
        <taxon>Ostreidae</taxon>
        <taxon>Magallana</taxon>
    </lineage>
</organism>
<keyword evidence="7 19" id="KW-0732">Signal</keyword>
<evidence type="ECO:0000256" key="13">
    <source>
        <dbReference type="ARBA" id="ARBA00023277"/>
    </source>
</evidence>
<keyword evidence="12" id="KW-0294">Fucose metabolism</keyword>
<dbReference type="GO" id="GO:0005794">
    <property type="term" value="C:Golgi apparatus"/>
    <property type="evidence" value="ECO:0007669"/>
    <property type="project" value="UniProtKB-SubCell"/>
</dbReference>
<dbReference type="PANTHER" id="PTHR13398">
    <property type="entry name" value="GDP-FUCOSE PROTEIN O-FUCOSYLTRANSFERASE 2"/>
    <property type="match status" value="1"/>
</dbReference>
<comment type="pathway">
    <text evidence="3">Protein modification; protein glycosylation.</text>
</comment>
<evidence type="ECO:0000256" key="17">
    <source>
        <dbReference type="ARBA" id="ARBA00047273"/>
    </source>
</evidence>
<evidence type="ECO:0000313" key="21">
    <source>
        <dbReference type="Proteomes" id="UP000005408"/>
    </source>
</evidence>
<dbReference type="AlphaFoldDB" id="A0A8W8NSD5"/>
<name>A0A8W8NSD5_MAGGI</name>
<evidence type="ECO:0000256" key="7">
    <source>
        <dbReference type="ARBA" id="ARBA00022729"/>
    </source>
</evidence>
<evidence type="ECO:0000256" key="8">
    <source>
        <dbReference type="ARBA" id="ARBA00022824"/>
    </source>
</evidence>
<keyword evidence="10" id="KW-1015">Disulfide bond</keyword>
<evidence type="ECO:0000256" key="15">
    <source>
        <dbReference type="ARBA" id="ARBA00026232"/>
    </source>
</evidence>
<dbReference type="OMA" id="WIACHAR"/>
<keyword evidence="6" id="KW-0808">Transferase</keyword>
<evidence type="ECO:0000256" key="3">
    <source>
        <dbReference type="ARBA" id="ARBA00004922"/>
    </source>
</evidence>
<dbReference type="CDD" id="cd11298">
    <property type="entry name" value="O-FucT-2"/>
    <property type="match status" value="1"/>
</dbReference>
<evidence type="ECO:0000256" key="9">
    <source>
        <dbReference type="ARBA" id="ARBA00023034"/>
    </source>
</evidence>
<dbReference type="Pfam" id="PF10250">
    <property type="entry name" value="O-FucT"/>
    <property type="match status" value="1"/>
</dbReference>
<feature type="chain" id="PRO_5036499769" description="GDP-fucose protein O-fucosyltransferase 2" evidence="19">
    <location>
        <begin position="23"/>
        <end position="427"/>
    </location>
</feature>
<sequence>MPSCSLLLCLLYLSCIIPRNHGDTGPEEEHCTGRTKYDIKENARFLLYDVNPGEGFNLRRDVYMRVANLVHHLNEREPWVLVLPPWVRMWHWKSRDVDQDRLKWSEFFDVGSLGKHVPVIELGDYIKKRAPIIDEVYHLQGVVDVTDWDTIMIDRCQRDTRFQQDAQGKWRHWYFGIEEIYAEKFNCLSFFGQLSLMATFLAENTTGKLIFLPRAENLLHGEYGEHSSLFWKARRSMMYAKPLRDAGDRFRREHLGSDDVTDNTVLRDWTTVKSQPRQAVGGAYIAVHLRRGDHLHVRGRELPSIKEAAKHVKKLLKKLALDKVFVATDGTEEEYQEFRNYLKKHQVHQFQPTRQEVGIYKDGGVAIIDQWIACHARYFIGSSGSTVSFRIREDREILGFEQSTTFNRFCGDEESDCEQPAHWTIVY</sequence>
<evidence type="ECO:0000256" key="2">
    <source>
        <dbReference type="ARBA" id="ARBA00004555"/>
    </source>
</evidence>
<evidence type="ECO:0000256" key="10">
    <source>
        <dbReference type="ARBA" id="ARBA00023157"/>
    </source>
</evidence>
<dbReference type="InterPro" id="IPR045130">
    <property type="entry name" value="OFUT2-like"/>
</dbReference>
<evidence type="ECO:0000256" key="16">
    <source>
        <dbReference type="ARBA" id="ARBA00033083"/>
    </source>
</evidence>
<dbReference type="Gene3D" id="3.40.50.11350">
    <property type="match status" value="1"/>
</dbReference>
<keyword evidence="8" id="KW-0256">Endoplasmic reticulum</keyword>
<evidence type="ECO:0000256" key="19">
    <source>
        <dbReference type="SAM" id="SignalP"/>
    </source>
</evidence>
<keyword evidence="21" id="KW-1185">Reference proteome</keyword>
<keyword evidence="11" id="KW-0325">Glycoprotein</keyword>
<keyword evidence="9" id="KW-0333">Golgi apparatus</keyword>
<keyword evidence="13" id="KW-0119">Carbohydrate metabolism</keyword>
<keyword evidence="5" id="KW-0328">Glycosyltransferase</keyword>
<dbReference type="EnsemblMetazoa" id="G6995.1">
    <property type="protein sequence ID" value="G6995.1:cds"/>
    <property type="gene ID" value="G6995"/>
</dbReference>
<accession>A0A8W8NSD5</accession>
<dbReference type="FunFam" id="3.40.50.11350:FF:000002">
    <property type="entry name" value="GDP-fucose protein O-fucosyltransferase 2"/>
    <property type="match status" value="1"/>
</dbReference>
<comment type="catalytic activity">
    <reaction evidence="18">
        <text>L-seryl-[protein] + GDP-beta-L-fucose = 3-O-(alpha-L-fucosyl)-L-seryl-[protein] + GDP + H(+)</text>
        <dbReference type="Rhea" id="RHEA:63644"/>
        <dbReference type="Rhea" id="RHEA-COMP:9863"/>
        <dbReference type="Rhea" id="RHEA-COMP:17914"/>
        <dbReference type="ChEBI" id="CHEBI:15378"/>
        <dbReference type="ChEBI" id="CHEBI:29999"/>
        <dbReference type="ChEBI" id="CHEBI:57273"/>
        <dbReference type="ChEBI" id="CHEBI:58189"/>
        <dbReference type="ChEBI" id="CHEBI:189632"/>
        <dbReference type="EC" id="2.4.1.221"/>
    </reaction>
    <physiologicalReaction direction="left-to-right" evidence="18">
        <dbReference type="Rhea" id="RHEA:63645"/>
    </physiologicalReaction>
</comment>
<dbReference type="OrthoDB" id="422368at2759"/>
<comment type="catalytic activity">
    <reaction evidence="17">
        <text>L-threonyl-[protein] + GDP-beta-L-fucose = 3-O-(alpha-L-fucosyl)-L-threonyl-[protein] + GDP + H(+)</text>
        <dbReference type="Rhea" id="RHEA:70491"/>
        <dbReference type="Rhea" id="RHEA-COMP:11060"/>
        <dbReference type="Rhea" id="RHEA-COMP:17915"/>
        <dbReference type="ChEBI" id="CHEBI:15378"/>
        <dbReference type="ChEBI" id="CHEBI:30013"/>
        <dbReference type="ChEBI" id="CHEBI:57273"/>
        <dbReference type="ChEBI" id="CHEBI:58189"/>
        <dbReference type="ChEBI" id="CHEBI:189631"/>
        <dbReference type="EC" id="2.4.1.221"/>
    </reaction>
    <physiologicalReaction direction="left-to-right" evidence="17">
        <dbReference type="Rhea" id="RHEA:70492"/>
    </physiologicalReaction>
</comment>
<protein>
    <recommendedName>
        <fullName evidence="15">GDP-fucose protein O-fucosyltransferase 2</fullName>
        <ecNumber evidence="4">2.4.1.221</ecNumber>
    </recommendedName>
    <alternativeName>
        <fullName evidence="16">Peptide-O-fucosyltransferase 2</fullName>
    </alternativeName>
</protein>
<evidence type="ECO:0000256" key="12">
    <source>
        <dbReference type="ARBA" id="ARBA00023253"/>
    </source>
</evidence>
<proteinExistence type="inferred from homology"/>
<reference evidence="20" key="1">
    <citation type="submission" date="2022-08" db="UniProtKB">
        <authorList>
            <consortium name="EnsemblMetazoa"/>
        </authorList>
    </citation>
    <scope>IDENTIFICATION</scope>
    <source>
        <strain evidence="20">05x7-T-G4-1.051#20</strain>
    </source>
</reference>
<evidence type="ECO:0000256" key="1">
    <source>
        <dbReference type="ARBA" id="ARBA00004240"/>
    </source>
</evidence>
<dbReference type="GO" id="GO:0046922">
    <property type="term" value="F:peptide-O-fucosyltransferase activity"/>
    <property type="evidence" value="ECO:0007669"/>
    <property type="project" value="UniProtKB-EC"/>
</dbReference>
<evidence type="ECO:0000313" key="20">
    <source>
        <dbReference type="EnsemblMetazoa" id="G6995.1:cds"/>
    </source>
</evidence>
<evidence type="ECO:0000256" key="14">
    <source>
        <dbReference type="ARBA" id="ARBA00025803"/>
    </source>
</evidence>
<evidence type="ECO:0000256" key="11">
    <source>
        <dbReference type="ARBA" id="ARBA00023180"/>
    </source>
</evidence>
<dbReference type="Gene3D" id="3.40.50.11340">
    <property type="match status" value="1"/>
</dbReference>
<dbReference type="EC" id="2.4.1.221" evidence="4"/>
<evidence type="ECO:0000256" key="18">
    <source>
        <dbReference type="ARBA" id="ARBA00048647"/>
    </source>
</evidence>
<dbReference type="Proteomes" id="UP000005408">
    <property type="component" value="Unassembled WGS sequence"/>
</dbReference>
<feature type="signal peptide" evidence="19">
    <location>
        <begin position="1"/>
        <end position="22"/>
    </location>
</feature>
<comment type="similarity">
    <text evidence="14">Belongs to the glycosyltransferase 68 family.</text>
</comment>
<comment type="subcellular location">
    <subcellularLocation>
        <location evidence="1">Endoplasmic reticulum</location>
    </subcellularLocation>
    <subcellularLocation>
        <location evidence="2">Golgi apparatus</location>
    </subcellularLocation>
</comment>